<gene>
    <name evidence="1" type="ORF">ACFSKX_11295</name>
</gene>
<accession>A0ABW5EF85</accession>
<protein>
    <submittedName>
        <fullName evidence="1">Uncharacterized protein</fullName>
    </submittedName>
</protein>
<evidence type="ECO:0000313" key="1">
    <source>
        <dbReference type="EMBL" id="MFD2311000.1"/>
    </source>
</evidence>
<reference evidence="2" key="1">
    <citation type="journal article" date="2019" name="Int. J. Syst. Evol. Microbiol.">
        <title>The Global Catalogue of Microorganisms (GCM) 10K type strain sequencing project: providing services to taxonomists for standard genome sequencing and annotation.</title>
        <authorList>
            <consortium name="The Broad Institute Genomics Platform"/>
            <consortium name="The Broad Institute Genome Sequencing Center for Infectious Disease"/>
            <person name="Wu L."/>
            <person name="Ma J."/>
        </authorList>
    </citation>
    <scope>NUCLEOTIDE SEQUENCE [LARGE SCALE GENOMIC DNA]</scope>
    <source>
        <strain evidence="2">KCTC 12848</strain>
    </source>
</reference>
<sequence>MNRKFFELALERLRPSDWEHFEELSSAFLSSDFSSLRTMASPSGDGGRDSELFSPIGDSTIAVQYSVTGDWERKVKNTFDRISKALSGVKVLIYMSNQVVGAKADDLKRKGTSDYGIFLDVRDRNWFLERYEADDNKYEAAFYLSDLIARPFLEGEELIEKKRPALTSVEAKAALTYIGLQWEDESTDKGLTKIVYEALVRSALRHTKSDKRLSRDEIHSRIFTYIPSSISSESKTYIDSALRRLSEKRKGILKYWPTEDSFCLSHQESQRIHVKLSETEIEESDFLNEVSRLVENEKEESDDFEEQDIPEIAERVVRIVDLFLVKSGESFASSVVSGNIEITDANLLKDTIFNDLNDHPSENKYVGSFPDIAINVVTRILSSNKESINKHLKKVSDTYTLFSFLRETPDIQKVTKKIFNHAKIWLDTTVILPLLAEAFTPDENRKKFTTIVNSLSYGGVNMRVTEGVIKEILHHIRISENCSRHKPNEWQGRIPFLYYHYLESGAPPSAFSSSVEVFRGNSRPEDDVSQYLEIQHGIIVESLENPSLKVADDIRHTVEFLWREAHKRRRSNNSSDIDPAVTDTLIQHDVESYLGIIGLRAEEHVSDLGYRHWWLTIDSLAWRIRNTLKQEIDPPPMSPLISLDFLANSLSFGPARGSIDRTHEQLLPVVLDMDFAEHMPRELLEVAERVRRENEGLPEHIIKRRVRDECDKMRRRYGTITQSEVEAEQGTARG</sequence>
<dbReference type="Proteomes" id="UP001597425">
    <property type="component" value="Unassembled WGS sequence"/>
</dbReference>
<keyword evidence="2" id="KW-1185">Reference proteome</keyword>
<name>A0ABW5EF85_9GAMM</name>
<dbReference type="EMBL" id="JBHUJD010000013">
    <property type="protein sequence ID" value="MFD2311000.1"/>
    <property type="molecule type" value="Genomic_DNA"/>
</dbReference>
<comment type="caution">
    <text evidence="1">The sequence shown here is derived from an EMBL/GenBank/DDBJ whole genome shotgun (WGS) entry which is preliminary data.</text>
</comment>
<organism evidence="1 2">
    <name type="scientific">Microbulbifer halophilus</name>
    <dbReference type="NCBI Taxonomy" id="453963"/>
    <lineage>
        <taxon>Bacteria</taxon>
        <taxon>Pseudomonadati</taxon>
        <taxon>Pseudomonadota</taxon>
        <taxon>Gammaproteobacteria</taxon>
        <taxon>Cellvibrionales</taxon>
        <taxon>Microbulbiferaceae</taxon>
        <taxon>Microbulbifer</taxon>
    </lineage>
</organism>
<evidence type="ECO:0000313" key="2">
    <source>
        <dbReference type="Proteomes" id="UP001597425"/>
    </source>
</evidence>
<dbReference type="RefSeq" id="WP_265721556.1">
    <property type="nucleotide sequence ID" value="NZ_JAPIVK010000012.1"/>
</dbReference>
<proteinExistence type="predicted"/>